<feature type="transmembrane region" description="Helical" evidence="1">
    <location>
        <begin position="37"/>
        <end position="56"/>
    </location>
</feature>
<dbReference type="RefSeq" id="WP_247381799.1">
    <property type="nucleotide sequence ID" value="NZ_JALLGV010000012.1"/>
</dbReference>
<evidence type="ECO:0000256" key="1">
    <source>
        <dbReference type="SAM" id="Phobius"/>
    </source>
</evidence>
<feature type="transmembrane region" description="Helical" evidence="1">
    <location>
        <begin position="99"/>
        <end position="117"/>
    </location>
</feature>
<dbReference type="EMBL" id="JBHUDJ010000008">
    <property type="protein sequence ID" value="MFD1588108.1"/>
    <property type="molecule type" value="Genomic_DNA"/>
</dbReference>
<proteinExistence type="predicted"/>
<feature type="transmembrane region" description="Helical" evidence="1">
    <location>
        <begin position="12"/>
        <end position="31"/>
    </location>
</feature>
<keyword evidence="1" id="KW-0812">Transmembrane</keyword>
<protein>
    <submittedName>
        <fullName evidence="2">Uncharacterized protein</fullName>
    </submittedName>
</protein>
<keyword evidence="3" id="KW-1185">Reference proteome</keyword>
<evidence type="ECO:0000313" key="3">
    <source>
        <dbReference type="Proteomes" id="UP001597119"/>
    </source>
</evidence>
<keyword evidence="1" id="KW-0472">Membrane</keyword>
<evidence type="ECO:0000313" key="2">
    <source>
        <dbReference type="EMBL" id="MFD1588108.1"/>
    </source>
</evidence>
<sequence>MNWYLGLNRDIRWRRAGILGLFSVSCLYLLSILQEPLSIVVVAYTIFTLVLLNIIGEATGFNEWFRDLPNTTQFPLVLLLIVVLQALDSMAPDAVSYSVAVGIALILLAGTVARVVVSKHMKTETADSVVD</sequence>
<name>A0ABD6CE89_9EURY</name>
<accession>A0ABD6CE89</accession>
<reference evidence="2 3" key="1">
    <citation type="journal article" date="2019" name="Int. J. Syst. Evol. Microbiol.">
        <title>The Global Catalogue of Microorganisms (GCM) 10K type strain sequencing project: providing services to taxonomists for standard genome sequencing and annotation.</title>
        <authorList>
            <consortium name="The Broad Institute Genomics Platform"/>
            <consortium name="The Broad Institute Genome Sequencing Center for Infectious Disease"/>
            <person name="Wu L."/>
            <person name="Ma J."/>
        </authorList>
    </citation>
    <scope>NUCLEOTIDE SEQUENCE [LARGE SCALE GENOMIC DNA]</scope>
    <source>
        <strain evidence="2 3">CGMCC 1.12125</strain>
    </source>
</reference>
<gene>
    <name evidence="2" type="ORF">ACFR9U_14080</name>
</gene>
<feature type="transmembrane region" description="Helical" evidence="1">
    <location>
        <begin position="68"/>
        <end position="87"/>
    </location>
</feature>
<organism evidence="2 3">
    <name type="scientific">Halorientalis brevis</name>
    <dbReference type="NCBI Taxonomy" id="1126241"/>
    <lineage>
        <taxon>Archaea</taxon>
        <taxon>Methanobacteriati</taxon>
        <taxon>Methanobacteriota</taxon>
        <taxon>Stenosarchaea group</taxon>
        <taxon>Halobacteria</taxon>
        <taxon>Halobacteriales</taxon>
        <taxon>Haloarculaceae</taxon>
        <taxon>Halorientalis</taxon>
    </lineage>
</organism>
<dbReference type="AlphaFoldDB" id="A0ABD6CE89"/>
<comment type="caution">
    <text evidence="2">The sequence shown here is derived from an EMBL/GenBank/DDBJ whole genome shotgun (WGS) entry which is preliminary data.</text>
</comment>
<keyword evidence="1" id="KW-1133">Transmembrane helix</keyword>
<dbReference type="Proteomes" id="UP001597119">
    <property type="component" value="Unassembled WGS sequence"/>
</dbReference>